<keyword evidence="2" id="KW-0472">Membrane</keyword>
<dbReference type="EMBL" id="JBHXOF010000010">
    <property type="protein sequence ID" value="MFD4214753.1"/>
    <property type="molecule type" value="Genomic_DNA"/>
</dbReference>
<protein>
    <recommendedName>
        <fullName evidence="5">RNA polymerase sigma factor 70 region 4 type 2 domain-containing protein</fullName>
    </recommendedName>
</protein>
<organism evidence="3 4">
    <name type="scientific">Streptomyces sindenensis</name>
    <dbReference type="NCBI Taxonomy" id="67363"/>
    <lineage>
        <taxon>Bacteria</taxon>
        <taxon>Bacillati</taxon>
        <taxon>Actinomycetota</taxon>
        <taxon>Actinomycetes</taxon>
        <taxon>Kitasatosporales</taxon>
        <taxon>Streptomycetaceae</taxon>
        <taxon>Streptomyces</taxon>
    </lineage>
</organism>
<gene>
    <name evidence="3" type="ORF">ACFWSS_17900</name>
</gene>
<evidence type="ECO:0008006" key="5">
    <source>
        <dbReference type="Google" id="ProtNLM"/>
    </source>
</evidence>
<keyword evidence="4" id="KW-1185">Reference proteome</keyword>
<evidence type="ECO:0000313" key="3">
    <source>
        <dbReference type="EMBL" id="MFD4214753.1"/>
    </source>
</evidence>
<dbReference type="RefSeq" id="WP_382824174.1">
    <property type="nucleotide sequence ID" value="NZ_JBHXLY010000002.1"/>
</dbReference>
<dbReference type="Gene3D" id="1.10.10.10">
    <property type="entry name" value="Winged helix-like DNA-binding domain superfamily/Winged helix DNA-binding domain"/>
    <property type="match status" value="1"/>
</dbReference>
<dbReference type="Proteomes" id="UP001598251">
    <property type="component" value="Unassembled WGS sequence"/>
</dbReference>
<dbReference type="SUPFAM" id="SSF88659">
    <property type="entry name" value="Sigma3 and sigma4 domains of RNA polymerase sigma factors"/>
    <property type="match status" value="1"/>
</dbReference>
<feature type="transmembrane region" description="Helical" evidence="2">
    <location>
        <begin position="174"/>
        <end position="193"/>
    </location>
</feature>
<evidence type="ECO:0000256" key="2">
    <source>
        <dbReference type="SAM" id="Phobius"/>
    </source>
</evidence>
<evidence type="ECO:0000313" key="4">
    <source>
        <dbReference type="Proteomes" id="UP001598251"/>
    </source>
</evidence>
<feature type="region of interest" description="Disordered" evidence="1">
    <location>
        <begin position="193"/>
        <end position="215"/>
    </location>
</feature>
<keyword evidence="2" id="KW-1133">Transmembrane helix</keyword>
<comment type="caution">
    <text evidence="3">The sequence shown here is derived from an EMBL/GenBank/DDBJ whole genome shotgun (WGS) entry which is preliminary data.</text>
</comment>
<name>A0ABW6EHI0_9ACTN</name>
<evidence type="ECO:0000256" key="1">
    <source>
        <dbReference type="SAM" id="MobiDB-lite"/>
    </source>
</evidence>
<sequence length="215" mass="23764">MQGLTQQAYVLTGCRSLAFESAEHAFRQVWESWPEVARDPDPAGWARARTHEYALSPWHRLRPGLNRPDPLSSDPVVQALLELPQWQRRTVLLCDGLDLSVAEAAFETQASTTATAARLQNARTAFRRQMPDTSADSSRQALRKRVKGASVATFVQPWSIRTASERRASTLSRAVFGATATFMALVAVMSATAPSNGDPVDDRRADRRTAQTARE</sequence>
<keyword evidence="2" id="KW-0812">Transmembrane</keyword>
<feature type="compositionally biased region" description="Basic and acidic residues" evidence="1">
    <location>
        <begin position="200"/>
        <end position="215"/>
    </location>
</feature>
<accession>A0ABW6EHI0</accession>
<proteinExistence type="predicted"/>
<reference evidence="3 4" key="1">
    <citation type="submission" date="2024-09" db="EMBL/GenBank/DDBJ databases">
        <title>The Natural Products Discovery Center: Release of the First 8490 Sequenced Strains for Exploring Actinobacteria Biosynthetic Diversity.</title>
        <authorList>
            <person name="Kalkreuter E."/>
            <person name="Kautsar S.A."/>
            <person name="Yang D."/>
            <person name="Bader C.D."/>
            <person name="Teijaro C.N."/>
            <person name="Fluegel L."/>
            <person name="Davis C.M."/>
            <person name="Simpson J.R."/>
            <person name="Lauterbach L."/>
            <person name="Steele A.D."/>
            <person name="Gui C."/>
            <person name="Meng S."/>
            <person name="Li G."/>
            <person name="Viehrig K."/>
            <person name="Ye F."/>
            <person name="Su P."/>
            <person name="Kiefer A.F."/>
            <person name="Nichols A."/>
            <person name="Cepeda A.J."/>
            <person name="Yan W."/>
            <person name="Fan B."/>
            <person name="Jiang Y."/>
            <person name="Adhikari A."/>
            <person name="Zheng C.-J."/>
            <person name="Schuster L."/>
            <person name="Cowan T.M."/>
            <person name="Smanski M.J."/>
            <person name="Chevrette M.G."/>
            <person name="De Carvalho L.P.S."/>
            <person name="Shen B."/>
        </authorList>
    </citation>
    <scope>NUCLEOTIDE SEQUENCE [LARGE SCALE GENOMIC DNA]</scope>
    <source>
        <strain evidence="3 4">NPDC058546</strain>
    </source>
</reference>
<dbReference type="InterPro" id="IPR013324">
    <property type="entry name" value="RNA_pol_sigma_r3/r4-like"/>
</dbReference>
<dbReference type="InterPro" id="IPR036388">
    <property type="entry name" value="WH-like_DNA-bd_sf"/>
</dbReference>